<feature type="compositionally biased region" description="Low complexity" evidence="1">
    <location>
        <begin position="296"/>
        <end position="329"/>
    </location>
</feature>
<feature type="compositionally biased region" description="Acidic residues" evidence="1">
    <location>
        <begin position="389"/>
        <end position="398"/>
    </location>
</feature>
<feature type="region of interest" description="Disordered" evidence="1">
    <location>
        <begin position="343"/>
        <end position="439"/>
    </location>
</feature>
<accession>A0A1Q9EP60</accession>
<dbReference type="AlphaFoldDB" id="A0A1Q9EP60"/>
<feature type="region of interest" description="Disordered" evidence="1">
    <location>
        <begin position="188"/>
        <end position="329"/>
    </location>
</feature>
<feature type="region of interest" description="Disordered" evidence="1">
    <location>
        <begin position="28"/>
        <end position="49"/>
    </location>
</feature>
<comment type="caution">
    <text evidence="2">The sequence shown here is derived from an EMBL/GenBank/DDBJ whole genome shotgun (WGS) entry which is preliminary data.</text>
</comment>
<dbReference type="Proteomes" id="UP000186817">
    <property type="component" value="Unassembled WGS sequence"/>
</dbReference>
<feature type="compositionally biased region" description="Basic and acidic residues" evidence="1">
    <location>
        <begin position="273"/>
        <end position="290"/>
    </location>
</feature>
<sequence length="467" mass="54257">MAILLEKLQTEEVDKETLVKFKNWLLSRESEGEGEPAKAEGEPAKAEGEPAKAEAVASLNKAVTFLGFLLASLNKADQKQSSLKKAMVLAGLLFVQPAMAAVGLPWRRVRFHQRHKCYVLLGETGHQWRPLTEDEDVSLRRALQLSPAMARYLLESGWQVRDLQKPYWSPGGQTWQLPKTQFPAEPVAVGAKPKARSRAASRAASSNRAKSWNRAKSSNRAKSQVRAKKEESSQEQNYSYTYYTPTEEAEKPEQGRGREAREVKVECTSQQWQREEHDDGRVRTWSREETWQPAASSSSSSWQQQDSQQWQDDSQQWQDDSQQWQIQQSQQWFPSNYWTDWTEWQDDSQQWQDDNPQAWDDNRWWANRWEGATKSEQDDGQGWVKSEQDNDDGEDSSEESSSWRRASRGYLSSCRLERRKLQREGKPVPSHLQPRQKKWLTRSQENARKWLQKQLQVLEEKLEESMP</sequence>
<gene>
    <name evidence="2" type="ORF">AK812_SmicGene7327</name>
</gene>
<feature type="compositionally biased region" description="Low complexity" evidence="1">
    <location>
        <begin position="200"/>
        <end position="210"/>
    </location>
</feature>
<name>A0A1Q9EP60_SYMMI</name>
<reference evidence="2 3" key="1">
    <citation type="submission" date="2016-02" db="EMBL/GenBank/DDBJ databases">
        <title>Genome analysis of coral dinoflagellate symbionts highlights evolutionary adaptations to a symbiotic lifestyle.</title>
        <authorList>
            <person name="Aranda M."/>
            <person name="Li Y."/>
            <person name="Liew Y.J."/>
            <person name="Baumgarten S."/>
            <person name="Simakov O."/>
            <person name="Wilson M."/>
            <person name="Piel J."/>
            <person name="Ashoor H."/>
            <person name="Bougouffa S."/>
            <person name="Bajic V.B."/>
            <person name="Ryu T."/>
            <person name="Ravasi T."/>
            <person name="Bayer T."/>
            <person name="Micklem G."/>
            <person name="Kim H."/>
            <person name="Bhak J."/>
            <person name="Lajeunesse T.C."/>
            <person name="Voolstra C.R."/>
        </authorList>
    </citation>
    <scope>NUCLEOTIDE SEQUENCE [LARGE SCALE GENOMIC DNA]</scope>
    <source>
        <strain evidence="2 3">CCMP2467</strain>
    </source>
</reference>
<evidence type="ECO:0000313" key="3">
    <source>
        <dbReference type="Proteomes" id="UP000186817"/>
    </source>
</evidence>
<evidence type="ECO:0000313" key="2">
    <source>
        <dbReference type="EMBL" id="OLQ09168.1"/>
    </source>
</evidence>
<feature type="compositionally biased region" description="Basic residues" evidence="1">
    <location>
        <begin position="211"/>
        <end position="226"/>
    </location>
</feature>
<proteinExistence type="predicted"/>
<organism evidence="2 3">
    <name type="scientific">Symbiodinium microadriaticum</name>
    <name type="common">Dinoflagellate</name>
    <name type="synonym">Zooxanthella microadriatica</name>
    <dbReference type="NCBI Taxonomy" id="2951"/>
    <lineage>
        <taxon>Eukaryota</taxon>
        <taxon>Sar</taxon>
        <taxon>Alveolata</taxon>
        <taxon>Dinophyceae</taxon>
        <taxon>Suessiales</taxon>
        <taxon>Symbiodiniaceae</taxon>
        <taxon>Symbiodinium</taxon>
    </lineage>
</organism>
<feature type="compositionally biased region" description="Low complexity" evidence="1">
    <location>
        <begin position="343"/>
        <end position="354"/>
    </location>
</feature>
<dbReference type="OrthoDB" id="10439575at2759"/>
<dbReference type="EMBL" id="LSRX01000103">
    <property type="protein sequence ID" value="OLQ09168.1"/>
    <property type="molecule type" value="Genomic_DNA"/>
</dbReference>
<feature type="compositionally biased region" description="Polar residues" evidence="1">
    <location>
        <begin position="234"/>
        <end position="244"/>
    </location>
</feature>
<keyword evidence="3" id="KW-1185">Reference proteome</keyword>
<protein>
    <submittedName>
        <fullName evidence="2">Uncharacterized protein</fullName>
    </submittedName>
</protein>
<feature type="compositionally biased region" description="Basic and acidic residues" evidence="1">
    <location>
        <begin position="248"/>
        <end position="265"/>
    </location>
</feature>
<evidence type="ECO:0000256" key="1">
    <source>
        <dbReference type="SAM" id="MobiDB-lite"/>
    </source>
</evidence>